<feature type="region of interest" description="Disordered" evidence="1">
    <location>
        <begin position="69"/>
        <end position="168"/>
    </location>
</feature>
<evidence type="ECO:0000313" key="2">
    <source>
        <dbReference type="EMBL" id="EAQ84097.1"/>
    </source>
</evidence>
<dbReference type="PANTHER" id="PTHR38166">
    <property type="entry name" value="C2H2-TYPE DOMAIN-CONTAINING PROTEIN-RELATED"/>
    <property type="match status" value="1"/>
</dbReference>
<dbReference type="eggNOG" id="ENOG502SAWK">
    <property type="taxonomic scope" value="Eukaryota"/>
</dbReference>
<dbReference type="AlphaFoldDB" id="Q2GNF3"/>
<feature type="compositionally biased region" description="Low complexity" evidence="1">
    <location>
        <begin position="462"/>
        <end position="480"/>
    </location>
</feature>
<evidence type="ECO:0000256" key="1">
    <source>
        <dbReference type="SAM" id="MobiDB-lite"/>
    </source>
</evidence>
<name>Q2GNF3_CHAGB</name>
<reference evidence="3" key="1">
    <citation type="journal article" date="2015" name="Genome Announc.">
        <title>Draft genome sequence of the cellulolytic fungus Chaetomium globosum.</title>
        <authorList>
            <person name="Cuomo C.A."/>
            <person name="Untereiner W.A."/>
            <person name="Ma L.-J."/>
            <person name="Grabherr M."/>
            <person name="Birren B.W."/>
        </authorList>
    </citation>
    <scope>NUCLEOTIDE SEQUENCE [LARGE SCALE GENOMIC DNA]</scope>
    <source>
        <strain evidence="3">ATCC 6205 / CBS 148.51 / DSM 1962 / NBRC 6347 / NRRL 1970</strain>
    </source>
</reference>
<proteinExistence type="predicted"/>
<sequence length="563" mass="62391">MARDVPILAFSAELAAPRLLFPALSLICGTDQGHCLTRTFASGLLLLSYKHLTSVFGHLHPLAETLASSQPSHCAPTSSHLPHPTPSQSSPRYRNNKASAQSPQSLSSQHPGSHVSRSRVSPLTNSPRIEPLPFPVQPSWSMASRSSGTPPPPPHHSATTSNRESFLSRKKKEIVDRSMAFFQTSLDRCLDNPVSSASAAAVSAVAAPRRRVKRGREDDVDESGPGVVGGDKAKKKKVNPREANEKTFACPFCKHDPAKYKKTKTCCGPGWEDVHRVKEHVYRRHSFKNFCPRCFDHFDKPELLKNHQRADVPCKLREKSSDAITEEQEKQLRTRAKAHSSEEDKWKEMYRVIFPGEKVPSPYYDSENDSSKSAKSQFQNLDECREYIRRELPRVVRSAMEQYVNKLFEDIQEKANQKTAEIIRDVETTMLRTFQFQEEASSSAVGMAAAAAAPHHHHHHQGLSTTLTTTNTTANNTRDPSSPPPSPDSGKAAQQLLEGLRDDPLYNELCNELQFGVVDELLSGGLEYGCGDSFSMDSAYFTSSSNGEGSFGMGGFEFGPRLE</sequence>
<feature type="region of interest" description="Disordered" evidence="1">
    <location>
        <begin position="199"/>
        <end position="240"/>
    </location>
</feature>
<dbReference type="HOGENOM" id="CLU_035329_0_0_1"/>
<evidence type="ECO:0000313" key="3">
    <source>
        <dbReference type="Proteomes" id="UP000001056"/>
    </source>
</evidence>
<dbReference type="STRING" id="306901.Q2GNF3"/>
<dbReference type="InParanoid" id="Q2GNF3"/>
<dbReference type="VEuPathDB" id="FungiDB:CHGG_10501"/>
<gene>
    <name evidence="2" type="ORF">CHGG_10501</name>
</gene>
<feature type="compositionally biased region" description="Polar residues" evidence="1">
    <location>
        <begin position="118"/>
        <end position="127"/>
    </location>
</feature>
<organism evidence="2 3">
    <name type="scientific">Chaetomium globosum (strain ATCC 6205 / CBS 148.51 / DSM 1962 / NBRC 6347 / NRRL 1970)</name>
    <name type="common">Soil fungus</name>
    <dbReference type="NCBI Taxonomy" id="306901"/>
    <lineage>
        <taxon>Eukaryota</taxon>
        <taxon>Fungi</taxon>
        <taxon>Dikarya</taxon>
        <taxon>Ascomycota</taxon>
        <taxon>Pezizomycotina</taxon>
        <taxon>Sordariomycetes</taxon>
        <taxon>Sordariomycetidae</taxon>
        <taxon>Sordariales</taxon>
        <taxon>Chaetomiaceae</taxon>
        <taxon>Chaetomium</taxon>
    </lineage>
</organism>
<dbReference type="RefSeq" id="XP_001228428.1">
    <property type="nucleotide sequence ID" value="XM_001228427.1"/>
</dbReference>
<feature type="region of interest" description="Disordered" evidence="1">
    <location>
        <begin position="446"/>
        <end position="492"/>
    </location>
</feature>
<feature type="compositionally biased region" description="Low complexity" evidence="1">
    <location>
        <begin position="76"/>
        <end position="91"/>
    </location>
</feature>
<feature type="compositionally biased region" description="Low complexity" evidence="1">
    <location>
        <begin position="98"/>
        <end position="114"/>
    </location>
</feature>
<evidence type="ECO:0008006" key="4">
    <source>
        <dbReference type="Google" id="ProtNLM"/>
    </source>
</evidence>
<dbReference type="PANTHER" id="PTHR38166:SF1">
    <property type="entry name" value="C2H2-TYPE DOMAIN-CONTAINING PROTEIN"/>
    <property type="match status" value="1"/>
</dbReference>
<accession>Q2GNF3</accession>
<dbReference type="OMA" id="GPGWINI"/>
<dbReference type="EMBL" id="CH408035">
    <property type="protein sequence ID" value="EAQ84097.1"/>
    <property type="molecule type" value="Genomic_DNA"/>
</dbReference>
<dbReference type="OrthoDB" id="4161727at2759"/>
<protein>
    <recommendedName>
        <fullName evidence="4">C2H2-type domain-containing protein</fullName>
    </recommendedName>
</protein>
<keyword evidence="3" id="KW-1185">Reference proteome</keyword>
<dbReference type="Proteomes" id="UP000001056">
    <property type="component" value="Unassembled WGS sequence"/>
</dbReference>
<dbReference type="GeneID" id="4396200"/>